<dbReference type="SUPFAM" id="SSF50129">
    <property type="entry name" value="GroES-like"/>
    <property type="match status" value="1"/>
</dbReference>
<dbReference type="PANTHER" id="PTHR45348">
    <property type="entry name" value="HYPOTHETICAL OXIDOREDUCTASE (EUROFUNG)"/>
    <property type="match status" value="1"/>
</dbReference>
<gene>
    <name evidence="4" type="ORF">B0I35DRAFT_357142</name>
</gene>
<dbReference type="InterPro" id="IPR036291">
    <property type="entry name" value="NAD(P)-bd_dom_sf"/>
</dbReference>
<organism evidence="4 5">
    <name type="scientific">Stachybotrys elegans</name>
    <dbReference type="NCBI Taxonomy" id="80388"/>
    <lineage>
        <taxon>Eukaryota</taxon>
        <taxon>Fungi</taxon>
        <taxon>Dikarya</taxon>
        <taxon>Ascomycota</taxon>
        <taxon>Pezizomycotina</taxon>
        <taxon>Sordariomycetes</taxon>
        <taxon>Hypocreomycetidae</taxon>
        <taxon>Hypocreales</taxon>
        <taxon>Stachybotryaceae</taxon>
        <taxon>Stachybotrys</taxon>
    </lineage>
</organism>
<sequence length="353" mass="38173">MSQNKAIRIVAHAKVDVVDVPYPTLPSEAYMIVKTTAVAVNPTDWKHIDSAEKSGALGCNVGCDYAGIVEHVGSAVTKPFKKGDRVCGPVLGSSGVRKEDGTFATYICVKGDLQIHTPDNLTDQQAATLGVAVTTVGQGLYQHLGLALPTKPIQDKTPIMIYGGSTAMGVTGIQYAKLSGYTVITTASPRNFDYVKSLGADYVFDYSSPTLSADIRKLTDNKLTLAWDCHSSDESVALCANALSTDGGKIGTLLGVDRSKAKEANPKVEVNWTLYYDAFDEEYLYFTRYPRRPDQYEQAKKFWELSAELLQQGKIKPTNVIENRGGSGLEGVLKGIDELRAGRVSAGKLVYTL</sequence>
<proteinExistence type="inferred from homology"/>
<dbReference type="InterPro" id="IPR020843">
    <property type="entry name" value="ER"/>
</dbReference>
<dbReference type="InterPro" id="IPR013149">
    <property type="entry name" value="ADH-like_C"/>
</dbReference>
<dbReference type="Pfam" id="PF08240">
    <property type="entry name" value="ADH_N"/>
    <property type="match status" value="1"/>
</dbReference>
<dbReference type="AlphaFoldDB" id="A0A8K0SPF3"/>
<dbReference type="SUPFAM" id="SSF51735">
    <property type="entry name" value="NAD(P)-binding Rossmann-fold domains"/>
    <property type="match status" value="1"/>
</dbReference>
<name>A0A8K0SPF3_9HYPO</name>
<dbReference type="Proteomes" id="UP000813444">
    <property type="component" value="Unassembled WGS sequence"/>
</dbReference>
<dbReference type="OrthoDB" id="48317at2759"/>
<dbReference type="InterPro" id="IPR047122">
    <property type="entry name" value="Trans-enoyl_RdTase-like"/>
</dbReference>
<dbReference type="InterPro" id="IPR013154">
    <property type="entry name" value="ADH-like_N"/>
</dbReference>
<evidence type="ECO:0000256" key="2">
    <source>
        <dbReference type="ARBA" id="ARBA00023002"/>
    </source>
</evidence>
<dbReference type="Gene3D" id="3.90.180.10">
    <property type="entry name" value="Medium-chain alcohol dehydrogenases, catalytic domain"/>
    <property type="match status" value="1"/>
</dbReference>
<dbReference type="CDD" id="cd08249">
    <property type="entry name" value="enoyl_reductase_like"/>
    <property type="match status" value="1"/>
</dbReference>
<dbReference type="Pfam" id="PF00107">
    <property type="entry name" value="ADH_zinc_N"/>
    <property type="match status" value="1"/>
</dbReference>
<protein>
    <submittedName>
        <fullName evidence="4">Zinc-binding dehydrogenase</fullName>
    </submittedName>
</protein>
<evidence type="ECO:0000313" key="4">
    <source>
        <dbReference type="EMBL" id="KAH7311373.1"/>
    </source>
</evidence>
<accession>A0A8K0SPF3</accession>
<dbReference type="InterPro" id="IPR011032">
    <property type="entry name" value="GroES-like_sf"/>
</dbReference>
<keyword evidence="2" id="KW-0560">Oxidoreductase</keyword>
<dbReference type="SMART" id="SM00829">
    <property type="entry name" value="PKS_ER"/>
    <property type="match status" value="1"/>
</dbReference>
<keyword evidence="5" id="KW-1185">Reference proteome</keyword>
<comment type="caution">
    <text evidence="4">The sequence shown here is derived from an EMBL/GenBank/DDBJ whole genome shotgun (WGS) entry which is preliminary data.</text>
</comment>
<dbReference type="PANTHER" id="PTHR45348:SF2">
    <property type="entry name" value="ZINC-TYPE ALCOHOL DEHYDROGENASE-LIKE PROTEIN C2E1P3.01"/>
    <property type="match status" value="1"/>
</dbReference>
<dbReference type="GO" id="GO:0016651">
    <property type="term" value="F:oxidoreductase activity, acting on NAD(P)H"/>
    <property type="evidence" value="ECO:0007669"/>
    <property type="project" value="InterPro"/>
</dbReference>
<dbReference type="EMBL" id="JAGPNK010000011">
    <property type="protein sequence ID" value="KAH7311373.1"/>
    <property type="molecule type" value="Genomic_DNA"/>
</dbReference>
<feature type="domain" description="Enoyl reductase (ER)" evidence="3">
    <location>
        <begin position="8"/>
        <end position="351"/>
    </location>
</feature>
<evidence type="ECO:0000256" key="1">
    <source>
        <dbReference type="ARBA" id="ARBA00008072"/>
    </source>
</evidence>
<comment type="similarity">
    <text evidence="1">Belongs to the zinc-containing alcohol dehydrogenase family.</text>
</comment>
<evidence type="ECO:0000259" key="3">
    <source>
        <dbReference type="SMART" id="SM00829"/>
    </source>
</evidence>
<dbReference type="Gene3D" id="3.40.50.720">
    <property type="entry name" value="NAD(P)-binding Rossmann-like Domain"/>
    <property type="match status" value="1"/>
</dbReference>
<reference evidence="4" key="1">
    <citation type="journal article" date="2021" name="Nat. Commun.">
        <title>Genetic determinants of endophytism in the Arabidopsis root mycobiome.</title>
        <authorList>
            <person name="Mesny F."/>
            <person name="Miyauchi S."/>
            <person name="Thiergart T."/>
            <person name="Pickel B."/>
            <person name="Atanasova L."/>
            <person name="Karlsson M."/>
            <person name="Huettel B."/>
            <person name="Barry K.W."/>
            <person name="Haridas S."/>
            <person name="Chen C."/>
            <person name="Bauer D."/>
            <person name="Andreopoulos W."/>
            <person name="Pangilinan J."/>
            <person name="LaButti K."/>
            <person name="Riley R."/>
            <person name="Lipzen A."/>
            <person name="Clum A."/>
            <person name="Drula E."/>
            <person name="Henrissat B."/>
            <person name="Kohler A."/>
            <person name="Grigoriev I.V."/>
            <person name="Martin F.M."/>
            <person name="Hacquard S."/>
        </authorList>
    </citation>
    <scope>NUCLEOTIDE SEQUENCE</scope>
    <source>
        <strain evidence="4">MPI-CAGE-CH-0235</strain>
    </source>
</reference>
<evidence type="ECO:0000313" key="5">
    <source>
        <dbReference type="Proteomes" id="UP000813444"/>
    </source>
</evidence>